<dbReference type="EMBL" id="CAKOAT010286265">
    <property type="protein sequence ID" value="CAH8360416.1"/>
    <property type="molecule type" value="Genomic_DNA"/>
</dbReference>
<dbReference type="SUPFAM" id="SSF81383">
    <property type="entry name" value="F-box domain"/>
    <property type="match status" value="1"/>
</dbReference>
<dbReference type="AlphaFoldDB" id="A0ABC8KTD0"/>
<dbReference type="PANTHER" id="PTHR31293:SF12">
    <property type="entry name" value="RNI-LIKE SUPERFAMILY PROTEIN"/>
    <property type="match status" value="1"/>
</dbReference>
<comment type="caution">
    <text evidence="3">The sequence shown here is derived from an EMBL/GenBank/DDBJ whole genome shotgun (WGS) entry which is preliminary data.</text>
</comment>
<evidence type="ECO:0000259" key="1">
    <source>
        <dbReference type="SMART" id="SM00256"/>
    </source>
</evidence>
<dbReference type="SMART" id="SM00579">
    <property type="entry name" value="FBD"/>
    <property type="match status" value="1"/>
</dbReference>
<dbReference type="SMART" id="SM00256">
    <property type="entry name" value="FBOX"/>
    <property type="match status" value="1"/>
</dbReference>
<organism evidence="3 4">
    <name type="scientific">Eruca vesicaria subsp. sativa</name>
    <name type="common">Garden rocket</name>
    <name type="synonym">Eruca sativa</name>
    <dbReference type="NCBI Taxonomy" id="29727"/>
    <lineage>
        <taxon>Eukaryota</taxon>
        <taxon>Viridiplantae</taxon>
        <taxon>Streptophyta</taxon>
        <taxon>Embryophyta</taxon>
        <taxon>Tracheophyta</taxon>
        <taxon>Spermatophyta</taxon>
        <taxon>Magnoliopsida</taxon>
        <taxon>eudicotyledons</taxon>
        <taxon>Gunneridae</taxon>
        <taxon>Pentapetalae</taxon>
        <taxon>rosids</taxon>
        <taxon>malvids</taxon>
        <taxon>Brassicales</taxon>
        <taxon>Brassicaceae</taxon>
        <taxon>Brassiceae</taxon>
        <taxon>Eruca</taxon>
    </lineage>
</organism>
<dbReference type="Gene3D" id="1.20.1280.50">
    <property type="match status" value="1"/>
</dbReference>
<protein>
    <recommendedName>
        <fullName evidence="5">F-box domain-containing protein</fullName>
    </recommendedName>
</protein>
<evidence type="ECO:0008006" key="5">
    <source>
        <dbReference type="Google" id="ProtNLM"/>
    </source>
</evidence>
<accession>A0ABC8KTD0</accession>
<dbReference type="PANTHER" id="PTHR31293">
    <property type="entry name" value="RNI-LIKE SUPERFAMILY PROTEIN"/>
    <property type="match status" value="1"/>
</dbReference>
<evidence type="ECO:0000259" key="2">
    <source>
        <dbReference type="SMART" id="SM00579"/>
    </source>
</evidence>
<dbReference type="Pfam" id="PF00646">
    <property type="entry name" value="F-box"/>
    <property type="match status" value="1"/>
</dbReference>
<evidence type="ECO:0000313" key="4">
    <source>
        <dbReference type="Proteomes" id="UP001642260"/>
    </source>
</evidence>
<gene>
    <name evidence="3" type="ORF">ERUC_LOCUS26172</name>
</gene>
<dbReference type="InterPro" id="IPR036047">
    <property type="entry name" value="F-box-like_dom_sf"/>
</dbReference>
<name>A0ABC8KTD0_ERUVS</name>
<dbReference type="InterPro" id="IPR001810">
    <property type="entry name" value="F-box_dom"/>
</dbReference>
<dbReference type="Proteomes" id="UP001642260">
    <property type="component" value="Unassembled WGS sequence"/>
</dbReference>
<proteinExistence type="predicted"/>
<feature type="domain" description="FBD" evidence="2">
    <location>
        <begin position="281"/>
        <end position="354"/>
    </location>
</feature>
<dbReference type="InterPro" id="IPR055294">
    <property type="entry name" value="FBL60-like"/>
</dbReference>
<evidence type="ECO:0000313" key="3">
    <source>
        <dbReference type="EMBL" id="CAH8360416.1"/>
    </source>
</evidence>
<dbReference type="InterPro" id="IPR006566">
    <property type="entry name" value="FBD"/>
</dbReference>
<feature type="domain" description="F-box" evidence="1">
    <location>
        <begin position="37"/>
        <end position="78"/>
    </location>
</feature>
<keyword evidence="4" id="KW-1185">Reference proteome</keyword>
<sequence>MSRFFAQGGGDSKDEDMEEVIQEIQNTDINNRTISHLPLEIMDHILSFLPTKVAARTPSLSKGWRDVFYRTPTLRIELNDETRDVIPFIRFVDRIVAVRRRDPTLHLRNGLSESILVASFLVELKISTADEHLMCIASNVKVHLPNLKILSVDMVDFGDDGKGFYNLLKDDRDHRPASVSSVTPKLVYLNYNDDTAANYKDLDFASLVEAKILLHLRGEKDKKEDKMEVAQEEDASDFLDAICNVKKLFLHADTLRGLTHQAKITCGNVCRCEGGLVAKAYCLQASPVKVLKVYDFGQATKEIDRFVAMMNHFLVNMAQLERFIVYCDGNDETRHDLLIRIQGKASPNCRNQVLYKKAS</sequence>
<reference evidence="3 4" key="1">
    <citation type="submission" date="2022-03" db="EMBL/GenBank/DDBJ databases">
        <authorList>
            <person name="Macdonald S."/>
            <person name="Ahmed S."/>
            <person name="Newling K."/>
        </authorList>
    </citation>
    <scope>NUCLEOTIDE SEQUENCE [LARGE SCALE GENOMIC DNA]</scope>
</reference>